<evidence type="ECO:0000313" key="2">
    <source>
        <dbReference type="EMBL" id="MBB4071836.1"/>
    </source>
</evidence>
<protein>
    <submittedName>
        <fullName evidence="2">Uncharacterized protein</fullName>
    </submittedName>
</protein>
<sequence>MEQQFNPSAERSPGAAPVVLRRVTRGYVRGIVLVAAVVALSLVIAAWGLSSFLLDANPGGETAGVLVLPVTLMLATVAAVPCWWQQALSLLRGNPRIARLWLLFELVLVAVITVAGRMVAHTELFAALNIFTLEVVLAFLVAHLVFWMILFRQIYTVKGRPLWPWEMRDSRVTEIAQLQQMWDRS</sequence>
<evidence type="ECO:0000313" key="3">
    <source>
        <dbReference type="Proteomes" id="UP000571183"/>
    </source>
</evidence>
<keyword evidence="1" id="KW-0812">Transmembrane</keyword>
<reference evidence="2" key="1">
    <citation type="submission" date="2020-08" db="EMBL/GenBank/DDBJ databases">
        <title>Sequencing the genomes of 1000 actinobacteria strains.</title>
        <authorList>
            <person name="Klenk H.-P."/>
        </authorList>
    </citation>
    <scope>NUCLEOTIDE SEQUENCE [LARGE SCALE GENOMIC DNA]</scope>
    <source>
        <strain evidence="2">DSM 27064</strain>
    </source>
</reference>
<feature type="transmembrane region" description="Helical" evidence="1">
    <location>
        <begin position="100"/>
        <end position="120"/>
    </location>
</feature>
<accession>A0A840DRQ9</accession>
<keyword evidence="3" id="KW-1185">Reference proteome</keyword>
<dbReference type="AlphaFoldDB" id="A0A840DRQ9"/>
<evidence type="ECO:0000256" key="1">
    <source>
        <dbReference type="SAM" id="Phobius"/>
    </source>
</evidence>
<feature type="transmembrane region" description="Helical" evidence="1">
    <location>
        <begin position="126"/>
        <end position="150"/>
    </location>
</feature>
<dbReference type="Proteomes" id="UP000571183">
    <property type="component" value="Unassembled WGS sequence"/>
</dbReference>
<keyword evidence="1" id="KW-1133">Transmembrane helix</keyword>
<proteinExistence type="predicted"/>
<feature type="transmembrane region" description="Helical" evidence="1">
    <location>
        <begin position="66"/>
        <end position="88"/>
    </location>
</feature>
<gene>
    <name evidence="2" type="ORF">F5897_001155</name>
</gene>
<name>A0A840DRQ9_9MICO</name>
<dbReference type="EMBL" id="JACIFD010000010">
    <property type="protein sequence ID" value="MBB4071836.1"/>
    <property type="molecule type" value="Genomic_DNA"/>
</dbReference>
<feature type="transmembrane region" description="Helical" evidence="1">
    <location>
        <begin position="31"/>
        <end position="54"/>
    </location>
</feature>
<organism evidence="2 3">
    <name type="scientific">Canibacter oris</name>
    <dbReference type="NCBI Taxonomy" id="1365628"/>
    <lineage>
        <taxon>Bacteria</taxon>
        <taxon>Bacillati</taxon>
        <taxon>Actinomycetota</taxon>
        <taxon>Actinomycetes</taxon>
        <taxon>Micrococcales</taxon>
        <taxon>Microbacteriaceae</taxon>
        <taxon>Canibacter</taxon>
    </lineage>
</organism>
<dbReference type="RefSeq" id="WP_183304816.1">
    <property type="nucleotide sequence ID" value="NZ_JACIFD010000010.1"/>
</dbReference>
<comment type="caution">
    <text evidence="2">The sequence shown here is derived from an EMBL/GenBank/DDBJ whole genome shotgun (WGS) entry which is preliminary data.</text>
</comment>
<keyword evidence="1" id="KW-0472">Membrane</keyword>